<evidence type="ECO:0000256" key="3">
    <source>
        <dbReference type="PROSITE-ProRule" id="PRU00023"/>
    </source>
</evidence>
<protein>
    <submittedName>
        <fullName evidence="4">Ankyrin-like protein</fullName>
    </submittedName>
</protein>
<comment type="caution">
    <text evidence="4">The sequence shown here is derived from an EMBL/GenBank/DDBJ whole genome shotgun (WGS) entry which is preliminary data.</text>
</comment>
<sequence length="304" mass="33279">MHLFRLAAGLDRGDLMRLLLDHDASKDAVTVELLRALLETVANLGHEGVLRHLLQHRLTNILLTYAFFRKLAHIAGTCGHLSVLRCLLLHRRRTVVGWNTGMTPFIYSVLQVAAPLGHATIVRMLLLVVRVEPTAPLTPAELGRLVQVTAPHGHTDVVELLLHCGADPDRRTLGTPMSALSGATLGGHIGVVKALLRYNVSPETRHPDQPKPLPLAASRGHLNIVQLLLENGAEIEAEAWGHTALVCAVENGHTEVVRRLLQWGALTNVQNANGRTLFEIAQARRDDTILNLISDRVAGRLDPF</sequence>
<dbReference type="PROSITE" id="PS50297">
    <property type="entry name" value="ANK_REP_REGION"/>
    <property type="match status" value="2"/>
</dbReference>
<organism evidence="4 5">
    <name type="scientific">Hapsidospora chrysogenum (strain ATCC 11550 / CBS 779.69 / DSM 880 / IAM 14645 / JCM 23072 / IMI 49137)</name>
    <name type="common">Acremonium chrysogenum</name>
    <dbReference type="NCBI Taxonomy" id="857340"/>
    <lineage>
        <taxon>Eukaryota</taxon>
        <taxon>Fungi</taxon>
        <taxon>Dikarya</taxon>
        <taxon>Ascomycota</taxon>
        <taxon>Pezizomycotina</taxon>
        <taxon>Sordariomycetes</taxon>
        <taxon>Hypocreomycetidae</taxon>
        <taxon>Hypocreales</taxon>
        <taxon>Bionectriaceae</taxon>
        <taxon>Hapsidospora</taxon>
    </lineage>
</organism>
<dbReference type="Pfam" id="PF12796">
    <property type="entry name" value="Ank_2"/>
    <property type="match status" value="1"/>
</dbReference>
<evidence type="ECO:0000313" key="5">
    <source>
        <dbReference type="Proteomes" id="UP000029964"/>
    </source>
</evidence>
<dbReference type="OrthoDB" id="4772757at2759"/>
<keyword evidence="2 3" id="KW-0040">ANK repeat</keyword>
<gene>
    <name evidence="4" type="ORF">ACRE_071490</name>
</gene>
<reference evidence="5" key="1">
    <citation type="journal article" date="2014" name="Genome Announc.">
        <title>Genome sequence and annotation of Acremonium chrysogenum, producer of the beta-lactam antibiotic cephalosporin C.</title>
        <authorList>
            <person name="Terfehr D."/>
            <person name="Dahlmann T.A."/>
            <person name="Specht T."/>
            <person name="Zadra I."/>
            <person name="Kuernsteiner H."/>
            <person name="Kueck U."/>
        </authorList>
    </citation>
    <scope>NUCLEOTIDE SEQUENCE [LARGE SCALE GENOMIC DNA]</scope>
    <source>
        <strain evidence="5">ATCC 11550 / CBS 779.69 / DSM 880 / IAM 14645 / JCM 23072 / IMI 49137</strain>
    </source>
</reference>
<keyword evidence="1" id="KW-0677">Repeat</keyword>
<evidence type="ECO:0000256" key="2">
    <source>
        <dbReference type="ARBA" id="ARBA00023043"/>
    </source>
</evidence>
<dbReference type="Pfam" id="PF00023">
    <property type="entry name" value="Ank"/>
    <property type="match status" value="1"/>
</dbReference>
<dbReference type="PROSITE" id="PS50088">
    <property type="entry name" value="ANK_REPEAT"/>
    <property type="match status" value="2"/>
</dbReference>
<dbReference type="PANTHER" id="PTHR24198">
    <property type="entry name" value="ANKYRIN REPEAT AND PROTEIN KINASE DOMAIN-CONTAINING PROTEIN"/>
    <property type="match status" value="1"/>
</dbReference>
<feature type="repeat" description="ANK" evidence="3">
    <location>
        <begin position="240"/>
        <end position="272"/>
    </location>
</feature>
<dbReference type="HOGENOM" id="CLU_915167_0_0_1"/>
<dbReference type="Proteomes" id="UP000029964">
    <property type="component" value="Unassembled WGS sequence"/>
</dbReference>
<dbReference type="GO" id="GO:0005737">
    <property type="term" value="C:cytoplasm"/>
    <property type="evidence" value="ECO:0007669"/>
    <property type="project" value="TreeGrafter"/>
</dbReference>
<dbReference type="SMART" id="SM00248">
    <property type="entry name" value="ANK"/>
    <property type="match status" value="6"/>
</dbReference>
<feature type="repeat" description="ANK" evidence="3">
    <location>
        <begin position="208"/>
        <end position="240"/>
    </location>
</feature>
<dbReference type="InterPro" id="IPR036770">
    <property type="entry name" value="Ankyrin_rpt-contain_sf"/>
</dbReference>
<evidence type="ECO:0000313" key="4">
    <source>
        <dbReference type="EMBL" id="KFH42104.1"/>
    </source>
</evidence>
<dbReference type="STRING" id="857340.A0A086SYC2"/>
<evidence type="ECO:0000256" key="1">
    <source>
        <dbReference type="ARBA" id="ARBA00022737"/>
    </source>
</evidence>
<dbReference type="AlphaFoldDB" id="A0A086SYC2"/>
<dbReference type="SUPFAM" id="SSF48403">
    <property type="entry name" value="Ankyrin repeat"/>
    <property type="match status" value="1"/>
</dbReference>
<dbReference type="InterPro" id="IPR002110">
    <property type="entry name" value="Ankyrin_rpt"/>
</dbReference>
<dbReference type="Gene3D" id="1.25.40.20">
    <property type="entry name" value="Ankyrin repeat-containing domain"/>
    <property type="match status" value="2"/>
</dbReference>
<name>A0A086SYC2_HAPC1</name>
<proteinExistence type="predicted"/>
<accession>A0A086SYC2</accession>
<dbReference type="PANTHER" id="PTHR24198:SF165">
    <property type="entry name" value="ANKYRIN REPEAT-CONTAINING PROTEIN-RELATED"/>
    <property type="match status" value="1"/>
</dbReference>
<dbReference type="EMBL" id="JPKY01000104">
    <property type="protein sequence ID" value="KFH42104.1"/>
    <property type="molecule type" value="Genomic_DNA"/>
</dbReference>
<keyword evidence="5" id="KW-1185">Reference proteome</keyword>